<accession>A0ABV5GQB7</accession>
<dbReference type="Pfam" id="PF09697">
    <property type="entry name" value="Porph_ging"/>
    <property type="match status" value="1"/>
</dbReference>
<dbReference type="NCBIfam" id="TIGR01200">
    <property type="entry name" value="GLPGLI"/>
    <property type="match status" value="1"/>
</dbReference>
<sequence>MKYLLYLLFPIITFAQEKAVLVTYKAIYNTELPTTKNGYLYISNDQKKTIYFTENIKKTGEEKGKDIDVTIKLSSGKRQFNHFNYKNDTLITRDDILKESLLVKEKIPHFNWILSDESKDIDSGMLYKATCYFRGRNYIAWYSPTTPIKAGPWKFQGLPGLIYEIYDETRRYNWVLVQVEHSNFNFNSEELAYKEKETISIEEYAQLKFNNSNSLDEKILSKLPRGAKIVNQKTFRTGFEIKFEWEEEVK</sequence>
<protein>
    <submittedName>
        <fullName evidence="1">GLPGLI family protein</fullName>
    </submittedName>
</protein>
<dbReference type="Proteomes" id="UP001589607">
    <property type="component" value="Unassembled WGS sequence"/>
</dbReference>
<organism evidence="1 2">
    <name type="scientific">Flavobacterium jumunjinense</name>
    <dbReference type="NCBI Taxonomy" id="998845"/>
    <lineage>
        <taxon>Bacteria</taxon>
        <taxon>Pseudomonadati</taxon>
        <taxon>Bacteroidota</taxon>
        <taxon>Flavobacteriia</taxon>
        <taxon>Flavobacteriales</taxon>
        <taxon>Flavobacteriaceae</taxon>
        <taxon>Flavobacterium</taxon>
    </lineage>
</organism>
<dbReference type="InterPro" id="IPR005901">
    <property type="entry name" value="GLPGLI"/>
</dbReference>
<proteinExistence type="predicted"/>
<dbReference type="RefSeq" id="WP_236457504.1">
    <property type="nucleotide sequence ID" value="NZ_CBCSGE010000006.1"/>
</dbReference>
<dbReference type="EMBL" id="JBHMEY010000059">
    <property type="protein sequence ID" value="MFB9097552.1"/>
    <property type="molecule type" value="Genomic_DNA"/>
</dbReference>
<keyword evidence="2" id="KW-1185">Reference proteome</keyword>
<gene>
    <name evidence="1" type="ORF">ACFFVF_13600</name>
</gene>
<comment type="caution">
    <text evidence="1">The sequence shown here is derived from an EMBL/GenBank/DDBJ whole genome shotgun (WGS) entry which is preliminary data.</text>
</comment>
<evidence type="ECO:0000313" key="1">
    <source>
        <dbReference type="EMBL" id="MFB9097552.1"/>
    </source>
</evidence>
<evidence type="ECO:0000313" key="2">
    <source>
        <dbReference type="Proteomes" id="UP001589607"/>
    </source>
</evidence>
<reference evidence="1 2" key="1">
    <citation type="submission" date="2024-09" db="EMBL/GenBank/DDBJ databases">
        <authorList>
            <person name="Sun Q."/>
            <person name="Mori K."/>
        </authorList>
    </citation>
    <scope>NUCLEOTIDE SEQUENCE [LARGE SCALE GENOMIC DNA]</scope>
    <source>
        <strain evidence="1 2">CECT 7955</strain>
    </source>
</reference>
<name>A0ABV5GQB7_9FLAO</name>